<dbReference type="GO" id="GO:0008270">
    <property type="term" value="F:zinc ion binding"/>
    <property type="evidence" value="ECO:0007669"/>
    <property type="project" value="UniProtKB-KW"/>
</dbReference>
<keyword evidence="3 11" id="KW-0479">Metal-binding</keyword>
<dbReference type="PRINTS" id="PR00047">
    <property type="entry name" value="STROIDFINGER"/>
</dbReference>
<keyword evidence="4 11" id="KW-0863">Zinc-finger</keyword>
<evidence type="ECO:0000313" key="16">
    <source>
        <dbReference type="Proteomes" id="UP000835052"/>
    </source>
</evidence>
<comment type="similarity">
    <text evidence="2 11">Belongs to the nuclear hormone receptor family.</text>
</comment>
<dbReference type="SMART" id="SM00430">
    <property type="entry name" value="HOLI"/>
    <property type="match status" value="1"/>
</dbReference>
<dbReference type="EMBL" id="CAJGYM010000015">
    <property type="protein sequence ID" value="CAD6190426.1"/>
    <property type="molecule type" value="Genomic_DNA"/>
</dbReference>
<evidence type="ECO:0000256" key="8">
    <source>
        <dbReference type="ARBA" id="ARBA00023163"/>
    </source>
</evidence>
<dbReference type="GO" id="GO:0003700">
    <property type="term" value="F:DNA-binding transcription factor activity"/>
    <property type="evidence" value="ECO:0007669"/>
    <property type="project" value="InterPro"/>
</dbReference>
<keyword evidence="8 11" id="KW-0804">Transcription</keyword>
<accession>A0A8S1H2B7</accession>
<evidence type="ECO:0000256" key="7">
    <source>
        <dbReference type="ARBA" id="ARBA00023125"/>
    </source>
</evidence>
<feature type="domain" description="Nuclear receptor" evidence="13">
    <location>
        <begin position="9"/>
        <end position="85"/>
    </location>
</feature>
<evidence type="ECO:0000259" key="14">
    <source>
        <dbReference type="PROSITE" id="PS51843"/>
    </source>
</evidence>
<dbReference type="Gene3D" id="1.10.565.10">
    <property type="entry name" value="Retinoid X Receptor"/>
    <property type="match status" value="1"/>
</dbReference>
<keyword evidence="10 11" id="KW-0539">Nucleus</keyword>
<dbReference type="SUPFAM" id="SSF57716">
    <property type="entry name" value="Glucocorticoid receptor-like (DNA-binding domain)"/>
    <property type="match status" value="1"/>
</dbReference>
<evidence type="ECO:0000259" key="13">
    <source>
        <dbReference type="PROSITE" id="PS51030"/>
    </source>
</evidence>
<dbReference type="InterPro" id="IPR000536">
    <property type="entry name" value="Nucl_hrmn_rcpt_lig-bd"/>
</dbReference>
<keyword evidence="9 11" id="KW-0675">Receptor</keyword>
<evidence type="ECO:0000256" key="3">
    <source>
        <dbReference type="ARBA" id="ARBA00022723"/>
    </source>
</evidence>
<organism evidence="15 16">
    <name type="scientific">Caenorhabditis auriculariae</name>
    <dbReference type="NCBI Taxonomy" id="2777116"/>
    <lineage>
        <taxon>Eukaryota</taxon>
        <taxon>Metazoa</taxon>
        <taxon>Ecdysozoa</taxon>
        <taxon>Nematoda</taxon>
        <taxon>Chromadorea</taxon>
        <taxon>Rhabditida</taxon>
        <taxon>Rhabditina</taxon>
        <taxon>Rhabditomorpha</taxon>
        <taxon>Rhabditoidea</taxon>
        <taxon>Rhabditidae</taxon>
        <taxon>Peloderinae</taxon>
        <taxon>Caenorhabditis</taxon>
    </lineage>
</organism>
<dbReference type="PROSITE" id="PS00031">
    <property type="entry name" value="NUCLEAR_REC_DBD_1"/>
    <property type="match status" value="1"/>
</dbReference>
<dbReference type="PANTHER" id="PTHR46397">
    <property type="entry name" value="NUCLEAR HORMONE RECEPTOR FAMILY-RELATED"/>
    <property type="match status" value="1"/>
</dbReference>
<evidence type="ECO:0000256" key="12">
    <source>
        <dbReference type="SAM" id="MobiDB-lite"/>
    </source>
</evidence>
<feature type="compositionally biased region" description="Low complexity" evidence="12">
    <location>
        <begin position="146"/>
        <end position="156"/>
    </location>
</feature>
<dbReference type="Gene3D" id="3.30.50.10">
    <property type="entry name" value="Erythroid Transcription Factor GATA-1, subunit A"/>
    <property type="match status" value="1"/>
</dbReference>
<dbReference type="PANTHER" id="PTHR46397:SF5">
    <property type="entry name" value="NUCLEAR HORMONE RECEPTOR FAMILY MEMBER NHR-20"/>
    <property type="match status" value="1"/>
</dbReference>
<evidence type="ECO:0000256" key="6">
    <source>
        <dbReference type="ARBA" id="ARBA00023015"/>
    </source>
</evidence>
<dbReference type="SMART" id="SM00399">
    <property type="entry name" value="ZnF_C4"/>
    <property type="match status" value="1"/>
</dbReference>
<dbReference type="Proteomes" id="UP000835052">
    <property type="component" value="Unassembled WGS sequence"/>
</dbReference>
<evidence type="ECO:0000256" key="5">
    <source>
        <dbReference type="ARBA" id="ARBA00022833"/>
    </source>
</evidence>
<dbReference type="InterPro" id="IPR049636">
    <property type="entry name" value="HNF4-like_DBD"/>
</dbReference>
<sequence length="457" mass="52025">MEDATLGQNLRCFVCEAQATGFHFGAQSCSACAAFFRRTVSMKKQFVCITGRDDCLVHYTMHQICRSCRVTKCTENGMKPSSVQPKRQTPEAGRSFFTKSGLKRNKMFSAVEALNDKEEQLVQGLKRGRESRETASELEAPSTAESSPRLSSSQPSPRLPPNCSQTSSPRCSTPKYLGPEGPDVLECLVREEMKLYERRRIMFCERPVEKLLGLTPNCPYTKEDLRPLSFRAFRKSIRTHILLIYEWLQAWPGYQELDNNDKVSFLRKCVLFHTILDPVYISIQIGYPERFVMQNGGYVSCIDGCDEGWEDEKEISGKNKRLIYQPLLKRIMEEIIPPMIALNLSFEEFVALKAFVSWQGALPDTSVEKRDVMKRQLDAVTNSLHSHYKKNGVPAAERLGSIILLLSNIFSTGLDFVVSHRQIEFFDLWNLDSLLLQLLNLDMILEGSTSKKKSNAR</sequence>
<name>A0A8S1H2B7_9PELO</name>
<dbReference type="Pfam" id="PF00105">
    <property type="entry name" value="zf-C4"/>
    <property type="match status" value="1"/>
</dbReference>
<evidence type="ECO:0000256" key="2">
    <source>
        <dbReference type="ARBA" id="ARBA00005993"/>
    </source>
</evidence>
<comment type="subcellular location">
    <subcellularLocation>
        <location evidence="1 11">Nucleus</location>
    </subcellularLocation>
</comment>
<evidence type="ECO:0000256" key="1">
    <source>
        <dbReference type="ARBA" id="ARBA00004123"/>
    </source>
</evidence>
<evidence type="ECO:0000256" key="11">
    <source>
        <dbReference type="RuleBase" id="RU004334"/>
    </source>
</evidence>
<gene>
    <name evidence="15" type="ORF">CAUJ_LOCUS6345</name>
</gene>
<keyword evidence="6 11" id="KW-0805">Transcription regulation</keyword>
<dbReference type="PROSITE" id="PS51843">
    <property type="entry name" value="NR_LBD"/>
    <property type="match status" value="1"/>
</dbReference>
<feature type="domain" description="NR LBD" evidence="14">
    <location>
        <begin position="180"/>
        <end position="442"/>
    </location>
</feature>
<dbReference type="InterPro" id="IPR001628">
    <property type="entry name" value="Znf_hrmn_rcpt"/>
</dbReference>
<evidence type="ECO:0000313" key="15">
    <source>
        <dbReference type="EMBL" id="CAD6190426.1"/>
    </source>
</evidence>
<proteinExistence type="inferred from homology"/>
<dbReference type="CDD" id="cd06960">
    <property type="entry name" value="NR_DBD_HNF4A"/>
    <property type="match status" value="1"/>
</dbReference>
<dbReference type="GO" id="GO:0005634">
    <property type="term" value="C:nucleus"/>
    <property type="evidence" value="ECO:0007669"/>
    <property type="project" value="UniProtKB-SubCell"/>
</dbReference>
<feature type="compositionally biased region" description="Polar residues" evidence="12">
    <location>
        <begin position="162"/>
        <end position="171"/>
    </location>
</feature>
<dbReference type="InterPro" id="IPR013088">
    <property type="entry name" value="Znf_NHR/GATA"/>
</dbReference>
<evidence type="ECO:0000256" key="4">
    <source>
        <dbReference type="ARBA" id="ARBA00022771"/>
    </source>
</evidence>
<dbReference type="PROSITE" id="PS51030">
    <property type="entry name" value="NUCLEAR_REC_DBD_2"/>
    <property type="match status" value="1"/>
</dbReference>
<dbReference type="GO" id="GO:0000978">
    <property type="term" value="F:RNA polymerase II cis-regulatory region sequence-specific DNA binding"/>
    <property type="evidence" value="ECO:0007669"/>
    <property type="project" value="InterPro"/>
</dbReference>
<dbReference type="AlphaFoldDB" id="A0A8S1H2B7"/>
<comment type="caution">
    <text evidence="15">The sequence shown here is derived from an EMBL/GenBank/DDBJ whole genome shotgun (WGS) entry which is preliminary data.</text>
</comment>
<feature type="region of interest" description="Disordered" evidence="12">
    <location>
        <begin position="123"/>
        <end position="177"/>
    </location>
</feature>
<dbReference type="InterPro" id="IPR035500">
    <property type="entry name" value="NHR-like_dom_sf"/>
</dbReference>
<dbReference type="CDD" id="cd06157">
    <property type="entry name" value="NR_LBD"/>
    <property type="match status" value="1"/>
</dbReference>
<reference evidence="15" key="1">
    <citation type="submission" date="2020-10" db="EMBL/GenBank/DDBJ databases">
        <authorList>
            <person name="Kikuchi T."/>
        </authorList>
    </citation>
    <scope>NUCLEOTIDE SEQUENCE</scope>
    <source>
        <strain evidence="15">NKZ352</strain>
    </source>
</reference>
<evidence type="ECO:0000256" key="9">
    <source>
        <dbReference type="ARBA" id="ARBA00023170"/>
    </source>
</evidence>
<evidence type="ECO:0000256" key="10">
    <source>
        <dbReference type="ARBA" id="ARBA00023242"/>
    </source>
</evidence>
<keyword evidence="5 11" id="KW-0862">Zinc</keyword>
<keyword evidence="7 11" id="KW-0238">DNA-binding</keyword>
<dbReference type="SUPFAM" id="SSF48508">
    <property type="entry name" value="Nuclear receptor ligand-binding domain"/>
    <property type="match status" value="1"/>
</dbReference>
<dbReference type="OrthoDB" id="5799427at2759"/>
<keyword evidence="16" id="KW-1185">Reference proteome</keyword>
<dbReference type="Pfam" id="PF00104">
    <property type="entry name" value="Hormone_recep"/>
    <property type="match status" value="1"/>
</dbReference>
<protein>
    <submittedName>
        <fullName evidence="15">Uncharacterized protein</fullName>
    </submittedName>
</protein>